<evidence type="ECO:0000313" key="2">
    <source>
        <dbReference type="Proteomes" id="UP001196413"/>
    </source>
</evidence>
<proteinExistence type="predicted"/>
<evidence type="ECO:0000313" key="1">
    <source>
        <dbReference type="EMBL" id="KAJ1355737.1"/>
    </source>
</evidence>
<sequence length="67" mass="7426">MGLTLYVDGSVDTRSSIDALKKAGRRNRCEKSPICSVPTTKRQIIQRLCFGGTDELHATQREFNNAA</sequence>
<reference evidence="1" key="1">
    <citation type="submission" date="2021-06" db="EMBL/GenBank/DDBJ databases">
        <title>Parelaphostrongylus tenuis whole genome reference sequence.</title>
        <authorList>
            <person name="Garwood T.J."/>
            <person name="Larsen P.A."/>
            <person name="Fountain-Jones N.M."/>
            <person name="Garbe J.R."/>
            <person name="Macchietto M.G."/>
            <person name="Kania S.A."/>
            <person name="Gerhold R.W."/>
            <person name="Richards J.E."/>
            <person name="Wolf T.M."/>
        </authorList>
    </citation>
    <scope>NUCLEOTIDE SEQUENCE</scope>
    <source>
        <strain evidence="1">MNPRO001-30</strain>
        <tissue evidence="1">Meninges</tissue>
    </source>
</reference>
<dbReference type="AlphaFoldDB" id="A0AAD5QMH2"/>
<gene>
    <name evidence="1" type="ORF">KIN20_013265</name>
</gene>
<accession>A0AAD5QMH2</accession>
<comment type="caution">
    <text evidence="1">The sequence shown here is derived from an EMBL/GenBank/DDBJ whole genome shotgun (WGS) entry which is preliminary data.</text>
</comment>
<protein>
    <submittedName>
        <fullName evidence="1">Uncharacterized protein</fullName>
    </submittedName>
</protein>
<dbReference type="EMBL" id="JAHQIW010002565">
    <property type="protein sequence ID" value="KAJ1355737.1"/>
    <property type="molecule type" value="Genomic_DNA"/>
</dbReference>
<keyword evidence="2" id="KW-1185">Reference proteome</keyword>
<name>A0AAD5QMH2_PARTN</name>
<dbReference type="Proteomes" id="UP001196413">
    <property type="component" value="Unassembled WGS sequence"/>
</dbReference>
<organism evidence="1 2">
    <name type="scientific">Parelaphostrongylus tenuis</name>
    <name type="common">Meningeal worm</name>
    <dbReference type="NCBI Taxonomy" id="148309"/>
    <lineage>
        <taxon>Eukaryota</taxon>
        <taxon>Metazoa</taxon>
        <taxon>Ecdysozoa</taxon>
        <taxon>Nematoda</taxon>
        <taxon>Chromadorea</taxon>
        <taxon>Rhabditida</taxon>
        <taxon>Rhabditina</taxon>
        <taxon>Rhabditomorpha</taxon>
        <taxon>Strongyloidea</taxon>
        <taxon>Metastrongylidae</taxon>
        <taxon>Parelaphostrongylus</taxon>
    </lineage>
</organism>